<protein>
    <submittedName>
        <fullName evidence="1">DUF3047 domain-containing protein</fullName>
    </submittedName>
</protein>
<dbReference type="Pfam" id="PF11249">
    <property type="entry name" value="DUF3047"/>
    <property type="match status" value="1"/>
</dbReference>
<dbReference type="Proteomes" id="UP001209701">
    <property type="component" value="Unassembled WGS sequence"/>
</dbReference>
<gene>
    <name evidence="1" type="ORF">LNV07_14905</name>
</gene>
<proteinExistence type="predicted"/>
<comment type="caution">
    <text evidence="1">The sequence shown here is derived from an EMBL/GenBank/DDBJ whole genome shotgun (WGS) entry which is preliminary data.</text>
</comment>
<name>A0ABT2YH38_9BURK</name>
<dbReference type="RefSeq" id="WP_263571956.1">
    <property type="nucleotide sequence ID" value="NZ_JAJIRN010000006.1"/>
</dbReference>
<evidence type="ECO:0000313" key="1">
    <source>
        <dbReference type="EMBL" id="MCV2369371.1"/>
    </source>
</evidence>
<dbReference type="InterPro" id="IPR021409">
    <property type="entry name" value="DUF3047"/>
</dbReference>
<sequence>MAQKPAANAEDQGNAELMFRAVGAGWHIATLPRQRMPLTAYSDAIESGEVALRLEAMDSYGPLVKSFYPALGLTQVAWSWRVAKQGDTIDLRKKNGDDAAAKVCMSFVWPDERMPFLDRQLMRFARSRSAQDLSAATLCWTWAGSEELGVAIDNPYTRRVRSIALRNASHVGSTWFNEKRDIMKDLRLAFGDEWPSGAAEPGVTAIFLAADADNTHSHSIAWIADFHYK</sequence>
<organism evidence="1 2">
    <name type="scientific">Roseateles oligotrophus</name>
    <dbReference type="NCBI Taxonomy" id="1769250"/>
    <lineage>
        <taxon>Bacteria</taxon>
        <taxon>Pseudomonadati</taxon>
        <taxon>Pseudomonadota</taxon>
        <taxon>Betaproteobacteria</taxon>
        <taxon>Burkholderiales</taxon>
        <taxon>Sphaerotilaceae</taxon>
        <taxon>Roseateles</taxon>
    </lineage>
</organism>
<accession>A0ABT2YH38</accession>
<keyword evidence="2" id="KW-1185">Reference proteome</keyword>
<dbReference type="EMBL" id="JAJIRN010000006">
    <property type="protein sequence ID" value="MCV2369371.1"/>
    <property type="molecule type" value="Genomic_DNA"/>
</dbReference>
<reference evidence="1 2" key="1">
    <citation type="submission" date="2021-11" db="EMBL/GenBank/DDBJ databases">
        <authorList>
            <person name="Liang Q."/>
            <person name="Mou H."/>
            <person name="Liu Z."/>
        </authorList>
    </citation>
    <scope>NUCLEOTIDE SEQUENCE [LARGE SCALE GENOMIC DNA]</scope>
    <source>
        <strain evidence="1 2">CHU3</strain>
    </source>
</reference>
<evidence type="ECO:0000313" key="2">
    <source>
        <dbReference type="Proteomes" id="UP001209701"/>
    </source>
</evidence>